<accession>A0AA42IW19</accession>
<dbReference type="Gene3D" id="1.10.443.10">
    <property type="entry name" value="Intergrase catalytic core"/>
    <property type="match status" value="1"/>
</dbReference>
<protein>
    <submittedName>
        <fullName evidence="3">Site-specific integrase</fullName>
    </submittedName>
</protein>
<dbReference type="GO" id="GO:0003677">
    <property type="term" value="F:DNA binding"/>
    <property type="evidence" value="ECO:0007669"/>
    <property type="project" value="InterPro"/>
</dbReference>
<dbReference type="InterPro" id="IPR002104">
    <property type="entry name" value="Integrase_catalytic"/>
</dbReference>
<dbReference type="RefSeq" id="WP_279837702.1">
    <property type="nucleotide sequence ID" value="NZ_JAOCDH010000026.1"/>
</dbReference>
<sequence length="427" mass="49195">MIHTAKSPRLDFLFNHGHTTPPPLPLIFDSKGNFCWEINNYLTQYSCGPNSYGARPSPKTVFSRAETLNVFQGYLESNKLTIFDATDETLYDFVRHKQKFENPNSTTLKRIVRYILLLLEHTQQENKFAKLLTTDPGAHEFQINATEDYYNFQRRKVRFLTHPCIENLKDTPIKPISFIRNNELSAWHDAIHEYTSNQYIIDRWYALSTLLEFTGCRIEEAINIPASSIIHAFKNNDLVRNIPVLKGKYKGCLRQILIPRPELQELYKFVSLTHSLHPHSLLHDRIFVSEDSGLPMSRTTFNSYYRVVANSSKHKDLLQEVSYHNFRHRYFTILVAKNISKLSKKSKVNILDVAMAIVRKDSHHASKDTLSTYIHLTQDPEIQEILKAESNASATLTAIENLLKTDDGRSSEEKLAGIMVLINAKSP</sequence>
<organism evidence="3 4">
    <name type="scientific">Ectopseudomonas toyotomiensis</name>
    <dbReference type="NCBI Taxonomy" id="554344"/>
    <lineage>
        <taxon>Bacteria</taxon>
        <taxon>Pseudomonadati</taxon>
        <taxon>Pseudomonadota</taxon>
        <taxon>Gammaproteobacteria</taxon>
        <taxon>Pseudomonadales</taxon>
        <taxon>Pseudomonadaceae</taxon>
        <taxon>Ectopseudomonas</taxon>
    </lineage>
</organism>
<evidence type="ECO:0000259" key="2">
    <source>
        <dbReference type="PROSITE" id="PS51898"/>
    </source>
</evidence>
<dbReference type="GO" id="GO:0015074">
    <property type="term" value="P:DNA integration"/>
    <property type="evidence" value="ECO:0007669"/>
    <property type="project" value="InterPro"/>
</dbReference>
<dbReference type="EMBL" id="JAOCDH010000026">
    <property type="protein sequence ID" value="MDH0703694.1"/>
    <property type="molecule type" value="Genomic_DNA"/>
</dbReference>
<reference evidence="3" key="1">
    <citation type="submission" date="2022-09" db="EMBL/GenBank/DDBJ databases">
        <title>Intensive care unit water sources are persistently colonized with multi-drug resistant bacteria and are the site of extensive horizontal gene transfer of antibiotic resistance genes.</title>
        <authorList>
            <person name="Diorio-Toth L."/>
        </authorList>
    </citation>
    <scope>NUCLEOTIDE SEQUENCE</scope>
    <source>
        <strain evidence="3">GD03863</strain>
    </source>
</reference>
<dbReference type="InterPro" id="IPR011010">
    <property type="entry name" value="DNA_brk_join_enz"/>
</dbReference>
<dbReference type="InterPro" id="IPR013762">
    <property type="entry name" value="Integrase-like_cat_sf"/>
</dbReference>
<dbReference type="Proteomes" id="UP001161137">
    <property type="component" value="Unassembled WGS sequence"/>
</dbReference>
<name>A0AA42IW19_9GAMM</name>
<proteinExistence type="predicted"/>
<feature type="domain" description="Tyr recombinase" evidence="2">
    <location>
        <begin position="174"/>
        <end position="387"/>
    </location>
</feature>
<dbReference type="PROSITE" id="PS51898">
    <property type="entry name" value="TYR_RECOMBINASE"/>
    <property type="match status" value="1"/>
</dbReference>
<keyword evidence="1" id="KW-0233">DNA recombination</keyword>
<dbReference type="AlphaFoldDB" id="A0AA42IW19"/>
<comment type="caution">
    <text evidence="3">The sequence shown here is derived from an EMBL/GenBank/DDBJ whole genome shotgun (WGS) entry which is preliminary data.</text>
</comment>
<gene>
    <name evidence="3" type="ORF">N5D41_19600</name>
</gene>
<evidence type="ECO:0000313" key="4">
    <source>
        <dbReference type="Proteomes" id="UP001161137"/>
    </source>
</evidence>
<dbReference type="SUPFAM" id="SSF56349">
    <property type="entry name" value="DNA breaking-rejoining enzymes"/>
    <property type="match status" value="1"/>
</dbReference>
<dbReference type="GO" id="GO:0006310">
    <property type="term" value="P:DNA recombination"/>
    <property type="evidence" value="ECO:0007669"/>
    <property type="project" value="UniProtKB-KW"/>
</dbReference>
<evidence type="ECO:0000256" key="1">
    <source>
        <dbReference type="ARBA" id="ARBA00023172"/>
    </source>
</evidence>
<dbReference type="CDD" id="cd00397">
    <property type="entry name" value="DNA_BRE_C"/>
    <property type="match status" value="1"/>
</dbReference>
<evidence type="ECO:0000313" key="3">
    <source>
        <dbReference type="EMBL" id="MDH0703694.1"/>
    </source>
</evidence>